<evidence type="ECO:0000313" key="1">
    <source>
        <dbReference type="EMBL" id="CRL08440.1"/>
    </source>
</evidence>
<dbReference type="EMBL" id="CVRI01000075">
    <property type="protein sequence ID" value="CRL08440.1"/>
    <property type="molecule type" value="Genomic_DNA"/>
</dbReference>
<proteinExistence type="predicted"/>
<accession>A0A1J1J7S8</accession>
<organism evidence="1 2">
    <name type="scientific">Clunio marinus</name>
    <dbReference type="NCBI Taxonomy" id="568069"/>
    <lineage>
        <taxon>Eukaryota</taxon>
        <taxon>Metazoa</taxon>
        <taxon>Ecdysozoa</taxon>
        <taxon>Arthropoda</taxon>
        <taxon>Hexapoda</taxon>
        <taxon>Insecta</taxon>
        <taxon>Pterygota</taxon>
        <taxon>Neoptera</taxon>
        <taxon>Endopterygota</taxon>
        <taxon>Diptera</taxon>
        <taxon>Nematocera</taxon>
        <taxon>Chironomoidea</taxon>
        <taxon>Chironomidae</taxon>
        <taxon>Clunio</taxon>
    </lineage>
</organism>
<gene>
    <name evidence="1" type="ORF">CLUMA_CG021601</name>
</gene>
<evidence type="ECO:0000313" key="2">
    <source>
        <dbReference type="Proteomes" id="UP000183832"/>
    </source>
</evidence>
<sequence length="95" mass="10946">MGTALLRIVARRRNDKTSLNDLNNNNKNLELGECVFNSKELLLLESPPLGTCHRSKEIFHSCEKRKSVKIGKIAKTLNRKIKHEQQVIVKYETFP</sequence>
<dbReference type="Proteomes" id="UP000183832">
    <property type="component" value="Unassembled WGS sequence"/>
</dbReference>
<name>A0A1J1J7S8_9DIPT</name>
<keyword evidence="2" id="KW-1185">Reference proteome</keyword>
<dbReference type="AlphaFoldDB" id="A0A1J1J7S8"/>
<protein>
    <submittedName>
        <fullName evidence="1">CLUMA_CG021601, isoform A</fullName>
    </submittedName>
</protein>
<reference evidence="1 2" key="1">
    <citation type="submission" date="2015-04" db="EMBL/GenBank/DDBJ databases">
        <authorList>
            <person name="Syromyatnikov M.Y."/>
            <person name="Popov V.N."/>
        </authorList>
    </citation>
    <scope>NUCLEOTIDE SEQUENCE [LARGE SCALE GENOMIC DNA]</scope>
</reference>